<dbReference type="SMART" id="SM00436">
    <property type="entry name" value="TOP1Bc"/>
    <property type="match status" value="1"/>
</dbReference>
<evidence type="ECO:0000259" key="10">
    <source>
        <dbReference type="PROSITE" id="PS50880"/>
    </source>
</evidence>
<dbReference type="InterPro" id="IPR005733">
    <property type="entry name" value="TopoI_bac-type"/>
</dbReference>
<dbReference type="Pfam" id="PF01131">
    <property type="entry name" value="Topoisom_bac"/>
    <property type="match status" value="1"/>
</dbReference>
<comment type="subunit">
    <text evidence="8">Monomer.</text>
</comment>
<feature type="region of interest" description="Disordered" evidence="9">
    <location>
        <begin position="336"/>
        <end position="360"/>
    </location>
</feature>
<evidence type="ECO:0000313" key="13">
    <source>
        <dbReference type="Proteomes" id="UP000471298"/>
    </source>
</evidence>
<dbReference type="InterPro" id="IPR003602">
    <property type="entry name" value="Topo_IA_DNA-bd_dom"/>
</dbReference>
<organism evidence="12 13">
    <name type="scientific">Ostreibacterium oceani</name>
    <dbReference type="NCBI Taxonomy" id="2654998"/>
    <lineage>
        <taxon>Bacteria</taxon>
        <taxon>Pseudomonadati</taxon>
        <taxon>Pseudomonadota</taxon>
        <taxon>Gammaproteobacteria</taxon>
        <taxon>Cardiobacteriales</taxon>
        <taxon>Ostreibacteriaceae</taxon>
        <taxon>Ostreibacterium</taxon>
    </lineage>
</organism>
<dbReference type="PROSITE" id="PS50880">
    <property type="entry name" value="TOPRIM"/>
    <property type="match status" value="1"/>
</dbReference>
<feature type="domain" description="Topo IA-type catalytic" evidence="11">
    <location>
        <begin position="133"/>
        <end position="578"/>
    </location>
</feature>
<feature type="region of interest" description="Interaction with DNA" evidence="8">
    <location>
        <begin position="167"/>
        <end position="172"/>
    </location>
</feature>
<dbReference type="SUPFAM" id="SSF56712">
    <property type="entry name" value="Prokaryotic type I DNA topoisomerase"/>
    <property type="match status" value="1"/>
</dbReference>
<dbReference type="InterPro" id="IPR023406">
    <property type="entry name" value="Topo_IA_AS"/>
</dbReference>
<gene>
    <name evidence="8 12" type="primary">topA</name>
    <name evidence="12" type="ORF">GCU85_05325</name>
</gene>
<dbReference type="InterPro" id="IPR028612">
    <property type="entry name" value="Topoisom_1_IA"/>
</dbReference>
<comment type="similarity">
    <text evidence="2 8">Belongs to the type IA topoisomerase family.</text>
</comment>
<evidence type="ECO:0000256" key="9">
    <source>
        <dbReference type="SAM" id="MobiDB-lite"/>
    </source>
</evidence>
<dbReference type="AlphaFoldDB" id="A0A6N7EUL9"/>
<evidence type="ECO:0000256" key="4">
    <source>
        <dbReference type="ARBA" id="ARBA00022842"/>
    </source>
</evidence>
<dbReference type="InterPro" id="IPR034149">
    <property type="entry name" value="TOPRIM_TopoI"/>
</dbReference>
<dbReference type="InterPro" id="IPR000380">
    <property type="entry name" value="Topo_IA"/>
</dbReference>
<dbReference type="GO" id="GO:0003677">
    <property type="term" value="F:DNA binding"/>
    <property type="evidence" value="ECO:0007669"/>
    <property type="project" value="UniProtKB-KW"/>
</dbReference>
<dbReference type="InterPro" id="IPR013824">
    <property type="entry name" value="Topo_IA_cen_sub1"/>
</dbReference>
<dbReference type="InterPro" id="IPR013497">
    <property type="entry name" value="Topo_IA_cen"/>
</dbReference>
<evidence type="ECO:0000256" key="2">
    <source>
        <dbReference type="ARBA" id="ARBA00009446"/>
    </source>
</evidence>
<evidence type="ECO:0000256" key="3">
    <source>
        <dbReference type="ARBA" id="ARBA00022723"/>
    </source>
</evidence>
<feature type="site" description="Interaction with DNA" evidence="8">
    <location>
        <position position="143"/>
    </location>
</feature>
<dbReference type="EC" id="5.6.2.1" evidence="8"/>
<dbReference type="Gene3D" id="2.70.20.10">
    <property type="entry name" value="Topoisomerase I, domain 3"/>
    <property type="match status" value="1"/>
</dbReference>
<dbReference type="HAMAP" id="MF_00952">
    <property type="entry name" value="Topoisom_1_prok"/>
    <property type="match status" value="1"/>
</dbReference>
<dbReference type="SMART" id="SM00437">
    <property type="entry name" value="TOP1Ac"/>
    <property type="match status" value="1"/>
</dbReference>
<dbReference type="InterPro" id="IPR025589">
    <property type="entry name" value="Toprim_C_rpt"/>
</dbReference>
<feature type="site" description="Interaction with DNA" evidence="8">
    <location>
        <position position="159"/>
    </location>
</feature>
<feature type="compositionally biased region" description="Low complexity" evidence="9">
    <location>
        <begin position="429"/>
        <end position="446"/>
    </location>
</feature>
<dbReference type="Gene3D" id="3.40.50.140">
    <property type="match status" value="1"/>
</dbReference>
<dbReference type="InterPro" id="IPR013825">
    <property type="entry name" value="Topo_IA_cen_sub2"/>
</dbReference>
<evidence type="ECO:0000256" key="5">
    <source>
        <dbReference type="ARBA" id="ARBA00023029"/>
    </source>
</evidence>
<comment type="catalytic activity">
    <reaction evidence="1 8">
        <text>ATP-independent breakage of single-stranded DNA, followed by passage and rejoining.</text>
        <dbReference type="EC" id="5.6.2.1"/>
    </reaction>
</comment>
<feature type="active site" description="O-(5'-phospho-DNA)-tyrosine intermediate" evidence="8">
    <location>
        <position position="299"/>
    </location>
</feature>
<keyword evidence="5 8" id="KW-0799">Topoisomerase</keyword>
<name>A0A6N7EUL9_9GAMM</name>
<comment type="function">
    <text evidence="8">Releases the supercoiling and torsional tension of DNA, which is introduced during the DNA replication and transcription, by transiently cleaving and rejoining one strand of the DNA duplex. Introduces a single-strand break via transesterification at a target site in duplex DNA. The scissile phosphodiester is attacked by the catalytic tyrosine of the enzyme, resulting in the formation of a DNA-(5'-phosphotyrosyl)-enzyme intermediate and the expulsion of a 3'-OH DNA strand. The free DNA strand then undergoes passage around the unbroken strand, thus removing DNA supercoils. Finally, in the religation step, the DNA 3'-OH attacks the covalent intermediate to expel the active-site tyrosine and restore the DNA phosphodiester backbone.</text>
</comment>
<feature type="domain" description="Toprim" evidence="10">
    <location>
        <begin position="3"/>
        <end position="113"/>
    </location>
</feature>
<feature type="site" description="Interaction with DNA" evidence="8">
    <location>
        <position position="510"/>
    </location>
</feature>
<dbReference type="RefSeq" id="WP_152810117.1">
    <property type="nucleotide sequence ID" value="NZ_WHNW01000004.1"/>
</dbReference>
<feature type="site" description="Interaction with DNA" evidence="8">
    <location>
        <position position="301"/>
    </location>
</feature>
<evidence type="ECO:0000259" key="11">
    <source>
        <dbReference type="PROSITE" id="PS52039"/>
    </source>
</evidence>
<dbReference type="Pfam" id="PF01751">
    <property type="entry name" value="Toprim"/>
    <property type="match status" value="1"/>
</dbReference>
<dbReference type="GO" id="GO:0006265">
    <property type="term" value="P:DNA topological change"/>
    <property type="evidence" value="ECO:0007669"/>
    <property type="project" value="UniProtKB-UniRule"/>
</dbReference>
<dbReference type="GO" id="GO:0046872">
    <property type="term" value="F:metal ion binding"/>
    <property type="evidence" value="ECO:0007669"/>
    <property type="project" value="UniProtKB-KW"/>
</dbReference>
<dbReference type="Proteomes" id="UP000471298">
    <property type="component" value="Unassembled WGS sequence"/>
</dbReference>
<dbReference type="InterPro" id="IPR006171">
    <property type="entry name" value="TOPRIM_dom"/>
</dbReference>
<feature type="compositionally biased region" description="Basic residues" evidence="9">
    <location>
        <begin position="822"/>
        <end position="852"/>
    </location>
</feature>
<feature type="region of interest" description="Disordered" evidence="9">
    <location>
        <begin position="429"/>
        <end position="452"/>
    </location>
</feature>
<evidence type="ECO:0000313" key="12">
    <source>
        <dbReference type="EMBL" id="MPV86152.1"/>
    </source>
</evidence>
<dbReference type="InParanoid" id="A0A6N7EUL9"/>
<dbReference type="NCBIfam" id="TIGR01051">
    <property type="entry name" value="topA_bact"/>
    <property type="match status" value="1"/>
</dbReference>
<accession>A0A6N7EUL9</accession>
<dbReference type="Gene3D" id="1.10.290.10">
    <property type="entry name" value="Topoisomerase I, domain 4"/>
    <property type="match status" value="1"/>
</dbReference>
<evidence type="ECO:0000256" key="7">
    <source>
        <dbReference type="ARBA" id="ARBA00023235"/>
    </source>
</evidence>
<evidence type="ECO:0000256" key="8">
    <source>
        <dbReference type="HAMAP-Rule" id="MF_00952"/>
    </source>
</evidence>
<dbReference type="EMBL" id="WHNW01000004">
    <property type="protein sequence ID" value="MPV86152.1"/>
    <property type="molecule type" value="Genomic_DNA"/>
</dbReference>
<feature type="site" description="Interaction with DNA" evidence="8">
    <location>
        <position position="147"/>
    </location>
</feature>
<keyword evidence="13" id="KW-1185">Reference proteome</keyword>
<dbReference type="FunCoup" id="A0A6N7EUL9">
    <property type="interactions" value="500"/>
</dbReference>
<dbReference type="PANTHER" id="PTHR42785:SF1">
    <property type="entry name" value="DNA TOPOISOMERASE"/>
    <property type="match status" value="1"/>
</dbReference>
<protein>
    <recommendedName>
        <fullName evidence="8">DNA topoisomerase 1</fullName>
        <ecNumber evidence="8">5.6.2.1</ecNumber>
    </recommendedName>
    <alternativeName>
        <fullName evidence="8">DNA topoisomerase I</fullName>
    </alternativeName>
</protein>
<dbReference type="PROSITE" id="PS00396">
    <property type="entry name" value="TOPO_IA_1"/>
    <property type="match status" value="1"/>
</dbReference>
<keyword evidence="3" id="KW-0479">Metal-binding</keyword>
<keyword evidence="4" id="KW-0460">Magnesium</keyword>
<feature type="site" description="Interaction with DNA" evidence="8">
    <location>
        <position position="33"/>
    </location>
</feature>
<dbReference type="CDD" id="cd03363">
    <property type="entry name" value="TOPRIM_TopoIA_TopoI"/>
    <property type="match status" value="1"/>
</dbReference>
<keyword evidence="6 8" id="KW-0238">DNA-binding</keyword>
<comment type="caution">
    <text evidence="12">The sequence shown here is derived from an EMBL/GenBank/DDBJ whole genome shotgun (WGS) entry which is preliminary data.</text>
</comment>
<proteinExistence type="inferred from homology"/>
<feature type="compositionally biased region" description="Low complexity" evidence="9">
    <location>
        <begin position="853"/>
        <end position="871"/>
    </location>
</feature>
<comment type="caution">
    <text evidence="8">Lacks conserved residue(s) required for the propagation of feature annotation.</text>
</comment>
<dbReference type="InterPro" id="IPR003601">
    <property type="entry name" value="Topo_IA_2"/>
</dbReference>
<evidence type="ECO:0000256" key="6">
    <source>
        <dbReference type="ARBA" id="ARBA00023125"/>
    </source>
</evidence>
<dbReference type="PANTHER" id="PTHR42785">
    <property type="entry name" value="DNA TOPOISOMERASE, TYPE IA, CORE"/>
    <property type="match status" value="1"/>
</dbReference>
<dbReference type="PRINTS" id="PR00417">
    <property type="entry name" value="PRTPISMRASEI"/>
</dbReference>
<evidence type="ECO:0000256" key="1">
    <source>
        <dbReference type="ARBA" id="ARBA00000213"/>
    </source>
</evidence>
<dbReference type="SMART" id="SM00493">
    <property type="entry name" value="TOPRIM"/>
    <property type="match status" value="1"/>
</dbReference>
<feature type="region of interest" description="Disordered" evidence="9">
    <location>
        <begin position="818"/>
        <end position="871"/>
    </location>
</feature>
<dbReference type="GO" id="GO:0003917">
    <property type="term" value="F:DNA topoisomerase type I (single strand cut, ATP-independent) activity"/>
    <property type="evidence" value="ECO:0007669"/>
    <property type="project" value="UniProtKB-UniRule"/>
</dbReference>
<sequence length="871" mass="97762">MTKNVLVVESPAKAKTINKYLGKDFTVLASYGHVRQLRKKTDAVDPNNHFAMDYEVSPDAKRHINAIISALRDADTLYLATDPDREGEAISWHLYEVLKQQGKLKDKATSRVVFNEITESAIKQAIKNARSISMDLVNAQQARSALDFLVGFNLSPLLWRKVQSGLSAGRVQSPALRLICQREAEIDAFVSQEFWQIKAGLQKSQHTFEAKLTTFQDVKLKQFDINSAEQASQTVAQIKAAADGKLTVADIEKKERKRNPSPPFITSTLQQEAANKLGFGATRTMRLAQKLYEEGKITYMRTDSVSLSNDAISQFRQHIQTTFGDDYLPDKPRRFKTKSKNAQEAHEAIRPTSASQSPQRLRSLLDNDLWRLYDLIWKRAIASQMTPAILDTVGVTFACGTTATFKASGSTIKHPGFLAVYQIGITKTENTPNNADADNTDNAETTGDSGTILPPLSVGETLQLTDIIPSQHFTEPPPRYSEATLVKALEEYDIGRPSTYASIIQTLLNREYVISDKRRLSPTATGKIVNLFLTKHFSRYVDYDFTAKLEDELDVVADGKKDWLTLLDEFWQTFSKNVEEKMAVPREEVMQARELGIDKKTGKPVSVRFGRYGPFVQLGTKEDEEKPQFASLIGDLAFDEITLEQALKLFELPLNLGDYEGHAVEVNEGRYGPYVKYDGQYISLGKSKNPFTVSYDEAVELIIAKQKADAPIAEYESKPVQKAVGRFGPYLKWNNLFINIPKKYDYDNLSHEDIVTLIEDKKRKEKEKLIHHWPEAGIRVEKARWGRFNIIKGKTKVELGKDFDVEKLTLEAATKLIEQKKPTKKTAKKATAKKPAAKKPAAKKPAAKKATTKKATTTKTTKTTTKSTSSK</sequence>
<dbReference type="InterPro" id="IPR023405">
    <property type="entry name" value="Topo_IA_core_domain"/>
</dbReference>
<dbReference type="CDD" id="cd00186">
    <property type="entry name" value="TOP1Ac"/>
    <property type="match status" value="1"/>
</dbReference>
<reference evidence="12 13" key="1">
    <citation type="submission" date="2019-10" db="EMBL/GenBank/DDBJ databases">
        <title>Cardiobacteriales fam. a chemoheterotrophic member of the order Cardiobacteriales, and proposal of Cardiobacteriales fam. nov.</title>
        <authorList>
            <person name="Wang C."/>
        </authorList>
    </citation>
    <scope>NUCLEOTIDE SEQUENCE [LARGE SCALE GENOMIC DNA]</scope>
    <source>
        <strain evidence="12 13">ML27</strain>
    </source>
</reference>
<dbReference type="PROSITE" id="PS52039">
    <property type="entry name" value="TOPO_IA_2"/>
    <property type="match status" value="1"/>
</dbReference>
<dbReference type="Pfam" id="PF13368">
    <property type="entry name" value="Toprim_C_rpt"/>
    <property type="match status" value="3"/>
</dbReference>
<keyword evidence="7 8" id="KW-0413">Isomerase</keyword>
<dbReference type="InterPro" id="IPR013826">
    <property type="entry name" value="Topo_IA_cen_sub3"/>
</dbReference>
<dbReference type="Gene3D" id="1.10.460.10">
    <property type="entry name" value="Topoisomerase I, domain 2"/>
    <property type="match status" value="1"/>
</dbReference>